<dbReference type="PROSITE" id="PS01162">
    <property type="entry name" value="QOR_ZETA_CRYSTAL"/>
    <property type="match status" value="1"/>
</dbReference>
<dbReference type="RefSeq" id="WP_062916725.1">
    <property type="nucleotide sequence ID" value="NZ_CP012288.1"/>
</dbReference>
<dbReference type="GO" id="GO:0016491">
    <property type="term" value="F:oxidoreductase activity"/>
    <property type="evidence" value="ECO:0007669"/>
    <property type="project" value="UniProtKB-KW"/>
</dbReference>
<proteinExistence type="inferred from homology"/>
<evidence type="ECO:0000256" key="1">
    <source>
        <dbReference type="ARBA" id="ARBA00010371"/>
    </source>
</evidence>
<feature type="domain" description="Enoyl reductase (ER)" evidence="3">
    <location>
        <begin position="20"/>
        <end position="339"/>
    </location>
</feature>
<dbReference type="PANTHER" id="PTHR43482:SF1">
    <property type="entry name" value="PROTEIN AST1-RELATED"/>
    <property type="match status" value="1"/>
</dbReference>
<organism evidence="4 5">
    <name type="scientific">Pediococcus damnosus</name>
    <dbReference type="NCBI Taxonomy" id="51663"/>
    <lineage>
        <taxon>Bacteria</taxon>
        <taxon>Bacillati</taxon>
        <taxon>Bacillota</taxon>
        <taxon>Bacilli</taxon>
        <taxon>Lactobacillales</taxon>
        <taxon>Lactobacillaceae</taxon>
        <taxon>Pediococcus</taxon>
    </lineage>
</organism>
<reference evidence="4 5" key="1">
    <citation type="journal article" date="2016" name="PLoS ONE">
        <title>The Identification of Novel Diagnostic Marker Genes for the Detection of Beer Spoiling Pediococcus damnosus Strains Using the BlAst Diagnostic Gene findEr.</title>
        <authorList>
            <person name="Behr J."/>
            <person name="Geissler A.J."/>
            <person name="Schmid J."/>
            <person name="Zehe A."/>
            <person name="Vogel R.F."/>
        </authorList>
    </citation>
    <scope>NUCLEOTIDE SEQUENCE [LARGE SCALE GENOMIC DNA]</scope>
    <source>
        <strain evidence="4 5">TMW 2.1535</strain>
    </source>
</reference>
<evidence type="ECO:0000259" key="3">
    <source>
        <dbReference type="SMART" id="SM00829"/>
    </source>
</evidence>
<dbReference type="InterPro" id="IPR011032">
    <property type="entry name" value="GroES-like_sf"/>
</dbReference>
<dbReference type="Gene3D" id="3.90.180.10">
    <property type="entry name" value="Medium-chain alcohol dehydrogenases, catalytic domain"/>
    <property type="match status" value="1"/>
</dbReference>
<dbReference type="InterPro" id="IPR020843">
    <property type="entry name" value="ER"/>
</dbReference>
<evidence type="ECO:0000313" key="4">
    <source>
        <dbReference type="EMBL" id="AMV67684.1"/>
    </source>
</evidence>
<dbReference type="InterPro" id="IPR013149">
    <property type="entry name" value="ADH-like_C"/>
</dbReference>
<keyword evidence="2 4" id="KW-0560">Oxidoreductase</keyword>
<evidence type="ECO:0000313" key="5">
    <source>
        <dbReference type="Proteomes" id="UP000076244"/>
    </source>
</evidence>
<dbReference type="InterPro" id="IPR014182">
    <property type="entry name" value="ADH_Zn_typ-1"/>
</dbReference>
<dbReference type="SUPFAM" id="SSF51735">
    <property type="entry name" value="NAD(P)-binding Rossmann-fold domains"/>
    <property type="match status" value="1"/>
</dbReference>
<dbReference type="Pfam" id="PF08240">
    <property type="entry name" value="ADH_N"/>
    <property type="match status" value="1"/>
</dbReference>
<sequence length="346" mass="37712">MNEQVQAIGFYKGLPIEDASSLIDLKVARQTAAGYDLLIKVKAVSVNPADTKTRQSHPETEIPTILGFDACGIVEEVGDLVKGFSVGDSVFYAGTNQRPGSDQAYQLVDSRLVAQAPKKISIEEAAAMPLTSLTAWESLFERMPLVAKKDANTGQKILIINGAGGVGSIAIQLAKWAGLTVITTASRPETVEWVKKMGADVVLDYHHSLEAQLKEQKIQNIKFGVIFQSTDAYLPKLAKLIAPEGYITSIVENEKPLPMGGLLKAKSITFAWEFMFTKSIYQTEDMASQGEILSQVADLLDQKELQSTLTLTLNTINAQNLRRAHELVESNKMIGKLVITGDFNAK</sequence>
<dbReference type="InterPro" id="IPR013154">
    <property type="entry name" value="ADH-like_N"/>
</dbReference>
<dbReference type="SMART" id="SM00829">
    <property type="entry name" value="PKS_ER"/>
    <property type="match status" value="1"/>
</dbReference>
<dbReference type="Pfam" id="PF00107">
    <property type="entry name" value="ADH_zinc_N"/>
    <property type="match status" value="1"/>
</dbReference>
<gene>
    <name evidence="4" type="ORF">ADU72_1759</name>
</gene>
<dbReference type="InterPro" id="IPR052585">
    <property type="entry name" value="Lipid_raft_assoc_Zn_ADH"/>
</dbReference>
<keyword evidence="5" id="KW-1185">Reference proteome</keyword>
<dbReference type="InterPro" id="IPR002364">
    <property type="entry name" value="Quin_OxRdtase/zeta-crystal_CS"/>
</dbReference>
<keyword evidence="2" id="KW-0479">Metal-binding</keyword>
<dbReference type="SUPFAM" id="SSF50129">
    <property type="entry name" value="GroES-like"/>
    <property type="match status" value="1"/>
</dbReference>
<keyword evidence="2" id="KW-0862">Zinc</keyword>
<dbReference type="PANTHER" id="PTHR43482">
    <property type="entry name" value="PROTEIN AST1-RELATED"/>
    <property type="match status" value="1"/>
</dbReference>
<protein>
    <recommendedName>
        <fullName evidence="2">Zinc-type alcohol dehydrogenase-like protein</fullName>
    </recommendedName>
</protein>
<dbReference type="NCBIfam" id="TIGR02817">
    <property type="entry name" value="adh_fam_1"/>
    <property type="match status" value="1"/>
</dbReference>
<dbReference type="InterPro" id="IPR036291">
    <property type="entry name" value="NAD(P)-bd_dom_sf"/>
</dbReference>
<comment type="similarity">
    <text evidence="1 2">Belongs to the zinc-containing alcohol dehydrogenase family. Quinone oxidoreductase subfamily.</text>
</comment>
<dbReference type="EMBL" id="CP012288">
    <property type="protein sequence ID" value="AMV67684.1"/>
    <property type="molecule type" value="Genomic_DNA"/>
</dbReference>
<dbReference type="CDD" id="cd08252">
    <property type="entry name" value="AL_MDR"/>
    <property type="match status" value="1"/>
</dbReference>
<dbReference type="Gene3D" id="3.40.50.720">
    <property type="entry name" value="NAD(P)-binding Rossmann-like Domain"/>
    <property type="match status" value="1"/>
</dbReference>
<accession>A0ABM6A5K8</accession>
<dbReference type="Proteomes" id="UP000076244">
    <property type="component" value="Chromosome"/>
</dbReference>
<evidence type="ECO:0000256" key="2">
    <source>
        <dbReference type="RuleBase" id="RU364000"/>
    </source>
</evidence>
<name>A0ABM6A5K8_9LACO</name>